<dbReference type="EMBL" id="MW995474">
    <property type="protein sequence ID" value="QWC53656.1"/>
    <property type="molecule type" value="Genomic_DNA"/>
</dbReference>
<accession>A0A8E8GR42</accession>
<protein>
    <submittedName>
        <fullName evidence="2">LAGLIDADG homing endonuclease</fullName>
    </submittedName>
</protein>
<dbReference type="Pfam" id="PF03161">
    <property type="entry name" value="LAGLIDADG_2"/>
    <property type="match status" value="1"/>
</dbReference>
<dbReference type="GO" id="GO:0004519">
    <property type="term" value="F:endonuclease activity"/>
    <property type="evidence" value="ECO:0007669"/>
    <property type="project" value="UniProtKB-KW"/>
</dbReference>
<dbReference type="GO" id="GO:0045292">
    <property type="term" value="P:mRNA cis splicing, via spliceosome"/>
    <property type="evidence" value="ECO:0007669"/>
    <property type="project" value="TreeGrafter"/>
</dbReference>
<keyword evidence="2" id="KW-0378">Hydrolase</keyword>
<evidence type="ECO:0000259" key="1">
    <source>
        <dbReference type="Pfam" id="PF03161"/>
    </source>
</evidence>
<evidence type="ECO:0000313" key="2">
    <source>
        <dbReference type="EMBL" id="QWC53656.1"/>
    </source>
</evidence>
<keyword evidence="2" id="KW-0540">Nuclease</keyword>
<dbReference type="InterPro" id="IPR004860">
    <property type="entry name" value="LAGLIDADG_dom"/>
</dbReference>
<dbReference type="InterPro" id="IPR052500">
    <property type="entry name" value="Chloro/Mito_RNA_Process"/>
</dbReference>
<proteinExistence type="predicted"/>
<keyword evidence="2" id="KW-0496">Mitochondrion</keyword>
<dbReference type="PANTHER" id="PTHR47539">
    <property type="entry name" value="PENTATRICOPEPTIDE REPEAT-CONTAINING PROTEIN OTP51, CHLOROPLASTIC"/>
    <property type="match status" value="1"/>
</dbReference>
<dbReference type="GO" id="GO:0000373">
    <property type="term" value="P:Group II intron splicing"/>
    <property type="evidence" value="ECO:0007669"/>
    <property type="project" value="TreeGrafter"/>
</dbReference>
<gene>
    <name evidence="2" type="primary">mag13</name>
</gene>
<organism evidence="2">
    <name type="scientific">Rhizoctonia solani</name>
    <dbReference type="NCBI Taxonomy" id="456999"/>
    <lineage>
        <taxon>Eukaryota</taxon>
        <taxon>Fungi</taxon>
        <taxon>Dikarya</taxon>
        <taxon>Basidiomycota</taxon>
        <taxon>Agaricomycotina</taxon>
        <taxon>Agaricomycetes</taxon>
        <taxon>Cantharellales</taxon>
        <taxon>Ceratobasidiaceae</taxon>
        <taxon>Rhizoctonia</taxon>
    </lineage>
</organism>
<dbReference type="AlphaFoldDB" id="A0A8E8GR42"/>
<feature type="domain" description="Homing endonuclease LAGLIDADG" evidence="1">
    <location>
        <begin position="51"/>
        <end position="220"/>
    </location>
</feature>
<reference evidence="2" key="1">
    <citation type="submission" date="2021-04" db="EMBL/GenBank/DDBJ databases">
        <title>Mitogenome analysis reveals the evolution and host adaptation in Rhizoctonia solani.</title>
        <authorList>
            <person name="Zheng A."/>
            <person name="Lin R."/>
            <person name="Xia Y."/>
            <person name="Zhang D."/>
            <person name="Xiang X."/>
            <person name="Niu X."/>
            <person name="Liu Y."/>
            <person name="Jiang L."/>
            <person name="Wang X."/>
        </authorList>
    </citation>
    <scope>NUCLEOTIDE SEQUENCE</scope>
    <source>
        <strain evidence="2">AG1-IA</strain>
    </source>
</reference>
<keyword evidence="2" id="KW-0255">Endonuclease</keyword>
<dbReference type="PANTHER" id="PTHR47539:SF1">
    <property type="entry name" value="PENTATRICOPEPTIDE REPEAT-CONTAINING PROTEIN OTP51, CHLOROPLASTIC"/>
    <property type="match status" value="1"/>
</dbReference>
<sequence>MYIQSIGSGLTSFGDLFICALIPVKPTNNKTSGPLTKEKRESFLLSKELKDILIGLLLGDLNILKGEKSTNAGLRFEQSIIHEDYIRHLYTLFKFYCLKEPNIYTRSPNSKTGVSYSSVRFITSSLPCFNELHELFYPLGKKIVPQNIGDLLTPLGLAFWIADDGSFKKRESAVILCTDGFTHEEVRLLSSVLIDKFNLKCTINKEKNGLRIRISSKSLPVLQTLLKDKMPPMMLHKIGL</sequence>
<geneLocation type="mitochondrion" evidence="2"/>
<name>A0A8E8GR42_9AGAM</name>